<evidence type="ECO:0000313" key="5">
    <source>
        <dbReference type="EMBL" id="GKT31782.1"/>
    </source>
</evidence>
<dbReference type="Proteomes" id="UP001057375">
    <property type="component" value="Unassembled WGS sequence"/>
</dbReference>
<dbReference type="InterPro" id="IPR011068">
    <property type="entry name" value="NuclTrfase_I-like_C"/>
</dbReference>
<evidence type="ECO:0000256" key="2">
    <source>
        <dbReference type="ARBA" id="ARBA00022741"/>
    </source>
</evidence>
<keyword evidence="2" id="KW-0547">Nucleotide-binding</keyword>
<accession>A0ABQ5KGY1</accession>
<feature type="region of interest" description="Disordered" evidence="4">
    <location>
        <begin position="426"/>
        <end position="474"/>
    </location>
</feature>
<feature type="region of interest" description="Disordered" evidence="4">
    <location>
        <begin position="295"/>
        <end position="351"/>
    </location>
</feature>
<feature type="region of interest" description="Disordered" evidence="4">
    <location>
        <begin position="27"/>
        <end position="107"/>
    </location>
</feature>
<feature type="compositionally biased region" description="Basic and acidic residues" evidence="4">
    <location>
        <begin position="303"/>
        <end position="338"/>
    </location>
</feature>
<evidence type="ECO:0000256" key="1">
    <source>
        <dbReference type="ARBA" id="ARBA00022679"/>
    </source>
</evidence>
<evidence type="ECO:0000313" key="6">
    <source>
        <dbReference type="Proteomes" id="UP001057375"/>
    </source>
</evidence>
<feature type="compositionally biased region" description="Basic and acidic residues" evidence="4">
    <location>
        <begin position="96"/>
        <end position="105"/>
    </location>
</feature>
<evidence type="ECO:0000256" key="4">
    <source>
        <dbReference type="SAM" id="MobiDB-lite"/>
    </source>
</evidence>
<organism evidence="5 6">
    <name type="scientific">Aduncisulcus paluster</name>
    <dbReference type="NCBI Taxonomy" id="2918883"/>
    <lineage>
        <taxon>Eukaryota</taxon>
        <taxon>Metamonada</taxon>
        <taxon>Carpediemonas-like organisms</taxon>
        <taxon>Aduncisulcus</taxon>
    </lineage>
</organism>
<reference evidence="5" key="1">
    <citation type="submission" date="2022-03" db="EMBL/GenBank/DDBJ databases">
        <title>Draft genome sequence of Aduncisulcus paluster, a free-living microaerophilic Fornicata.</title>
        <authorList>
            <person name="Yuyama I."/>
            <person name="Kume K."/>
            <person name="Tamura T."/>
            <person name="Inagaki Y."/>
            <person name="Hashimoto T."/>
        </authorList>
    </citation>
    <scope>NUCLEOTIDE SEQUENCE</scope>
    <source>
        <strain evidence="5">NY0171</strain>
    </source>
</reference>
<keyword evidence="1" id="KW-0808">Transferase</keyword>
<dbReference type="EMBL" id="BQXS01009740">
    <property type="protein sequence ID" value="GKT31782.1"/>
    <property type="molecule type" value="Genomic_DNA"/>
</dbReference>
<keyword evidence="3" id="KW-0067">ATP-binding</keyword>
<sequence>MRSEWARGYVLCEMLRLEEERKRFEEQMTLSTKKHGEGEEGEGGEGEDKVEDKTPRVIKTESRVKEEEEGVRVHIKSETRMNHQTLSKEEEEEEKVESQEKRKEMNGQSPCLFSSFLSSYSLPRPPLPSFDLLYRPIPFFSCARTYLFVFVFTRTLEQHIALSASIESKLRYLVNELQAFSINTQKLSASSTSGRISIRGSSEFTMTPLPIDWIRIRCGGIKIGPKESDMVLLESIQGQNDVLQKEEESINVTAGDSTIVDDHTEQLNEIKRQHSLLQACGSLCRVDVRSTSWVGDEAGMGGKDVESGEIERDSPSELKVNKDEEDNGEVKDHIEGKELPSSTGSSSSSTTTNPISFCTIFSLAVNSLPDYSLYSNISLSMGPPCERWHNNTLSKMEERDGTMHGEDIVLVERALARKDVPEWLIEEAEGKKKETSDGSTQGDGDIGTSGLISSEEITGKRRFGEQSLKINRRE</sequence>
<comment type="caution">
    <text evidence="5">The sequence shown here is derived from an EMBL/GenBank/DDBJ whole genome shotgun (WGS) entry which is preliminary data.</text>
</comment>
<gene>
    <name evidence="5" type="ORF">ADUPG1_006138</name>
</gene>
<name>A0ABQ5KGY1_9EUKA</name>
<protein>
    <submittedName>
        <fullName evidence="5">Uncharacterized protein</fullName>
    </submittedName>
</protein>
<proteinExistence type="predicted"/>
<evidence type="ECO:0000256" key="3">
    <source>
        <dbReference type="ARBA" id="ARBA00022840"/>
    </source>
</evidence>
<keyword evidence="6" id="KW-1185">Reference proteome</keyword>
<dbReference type="SUPFAM" id="SSF55003">
    <property type="entry name" value="PAP/Archaeal CCA-adding enzyme, C-terminal domain"/>
    <property type="match status" value="1"/>
</dbReference>
<feature type="compositionally biased region" description="Low complexity" evidence="4">
    <location>
        <begin position="341"/>
        <end position="351"/>
    </location>
</feature>
<feature type="compositionally biased region" description="Basic and acidic residues" evidence="4">
    <location>
        <begin position="46"/>
        <end position="81"/>
    </location>
</feature>